<feature type="non-terminal residue" evidence="2">
    <location>
        <position position="1"/>
    </location>
</feature>
<dbReference type="AlphaFoldDB" id="A0AAN5I2S2"/>
<proteinExistence type="predicted"/>
<keyword evidence="1" id="KW-0812">Transmembrane</keyword>
<sequence>ERRGGERDRSIDVIELRRSPFPIVSLLFVATEMLLSILAAAPSKEVEQHLQKSDSTPQIIISCAIISRWCSIESGRGGGCCAAAI</sequence>
<evidence type="ECO:0000256" key="1">
    <source>
        <dbReference type="SAM" id="Phobius"/>
    </source>
</evidence>
<gene>
    <name evidence="2" type="ORF">PMAYCL1PPCAC_20037</name>
</gene>
<protein>
    <submittedName>
        <fullName evidence="2">Uncharacterized protein</fullName>
    </submittedName>
</protein>
<evidence type="ECO:0000313" key="3">
    <source>
        <dbReference type="Proteomes" id="UP001328107"/>
    </source>
</evidence>
<reference evidence="3" key="1">
    <citation type="submission" date="2022-10" db="EMBL/GenBank/DDBJ databases">
        <title>Genome assembly of Pristionchus species.</title>
        <authorList>
            <person name="Yoshida K."/>
            <person name="Sommer R.J."/>
        </authorList>
    </citation>
    <scope>NUCLEOTIDE SEQUENCE [LARGE SCALE GENOMIC DNA]</scope>
    <source>
        <strain evidence="3">RS5460</strain>
    </source>
</reference>
<keyword evidence="1" id="KW-0472">Membrane</keyword>
<dbReference type="Proteomes" id="UP001328107">
    <property type="component" value="Unassembled WGS sequence"/>
</dbReference>
<dbReference type="EMBL" id="BTRK01000004">
    <property type="protein sequence ID" value="GMR49842.1"/>
    <property type="molecule type" value="Genomic_DNA"/>
</dbReference>
<accession>A0AAN5I2S2</accession>
<feature type="transmembrane region" description="Helical" evidence="1">
    <location>
        <begin position="21"/>
        <end position="41"/>
    </location>
</feature>
<keyword evidence="1" id="KW-1133">Transmembrane helix</keyword>
<evidence type="ECO:0000313" key="2">
    <source>
        <dbReference type="EMBL" id="GMR49842.1"/>
    </source>
</evidence>
<name>A0AAN5I2S2_9BILA</name>
<organism evidence="2 3">
    <name type="scientific">Pristionchus mayeri</name>
    <dbReference type="NCBI Taxonomy" id="1317129"/>
    <lineage>
        <taxon>Eukaryota</taxon>
        <taxon>Metazoa</taxon>
        <taxon>Ecdysozoa</taxon>
        <taxon>Nematoda</taxon>
        <taxon>Chromadorea</taxon>
        <taxon>Rhabditida</taxon>
        <taxon>Rhabditina</taxon>
        <taxon>Diplogasteromorpha</taxon>
        <taxon>Diplogasteroidea</taxon>
        <taxon>Neodiplogasteridae</taxon>
        <taxon>Pristionchus</taxon>
    </lineage>
</organism>
<comment type="caution">
    <text evidence="2">The sequence shown here is derived from an EMBL/GenBank/DDBJ whole genome shotgun (WGS) entry which is preliminary data.</text>
</comment>
<keyword evidence="3" id="KW-1185">Reference proteome</keyword>